<organism evidence="1 2">
    <name type="scientific">Candidatus Epulonipiscium fishelsonii</name>
    <dbReference type="NCBI Taxonomy" id="77094"/>
    <lineage>
        <taxon>Bacteria</taxon>
        <taxon>Bacillati</taxon>
        <taxon>Bacillota</taxon>
        <taxon>Clostridia</taxon>
        <taxon>Lachnospirales</taxon>
        <taxon>Lachnospiraceae</taxon>
        <taxon>Candidatus Epulonipiscium</taxon>
    </lineage>
</organism>
<comment type="caution">
    <text evidence="1">The sequence shown here is derived from an EMBL/GenBank/DDBJ whole genome shotgun (WGS) entry which is preliminary data.</text>
</comment>
<name>A0ACC8XHV8_9FIRM</name>
<reference evidence="1" key="1">
    <citation type="submission" date="2016-08" db="EMBL/GenBank/DDBJ databases">
        <authorList>
            <person name="Ngugi D.K."/>
            <person name="Miyake S."/>
            <person name="Stingl U."/>
        </authorList>
    </citation>
    <scope>NUCLEOTIDE SEQUENCE</scope>
    <source>
        <strain evidence="1">SCG-D08WGA-EpuloA1</strain>
    </source>
</reference>
<proteinExistence type="predicted"/>
<keyword evidence="2" id="KW-1185">Reference proteome</keyword>
<protein>
    <submittedName>
        <fullName evidence="1">Uncharacterized protein</fullName>
    </submittedName>
</protein>
<evidence type="ECO:0000313" key="1">
    <source>
        <dbReference type="EMBL" id="ONI44455.1"/>
    </source>
</evidence>
<dbReference type="EMBL" id="LJHD01000106">
    <property type="protein sequence ID" value="ONI44455.1"/>
    <property type="molecule type" value="Genomic_DNA"/>
</dbReference>
<gene>
    <name evidence="1" type="ORF">AN640_05515</name>
</gene>
<dbReference type="Proteomes" id="UP000188637">
    <property type="component" value="Unassembled WGS sequence"/>
</dbReference>
<evidence type="ECO:0000313" key="2">
    <source>
        <dbReference type="Proteomes" id="UP000188637"/>
    </source>
</evidence>
<accession>A0ACC8XHV8</accession>
<sequence>MFDYHMHSKYSIDGCEEINVLCAEGIKKGLKEIAITDHYDLYQNHNKKDNTDFEALYKDILEARKKYEGKIQIKYGVELGQSHFNNALANKLIATQPFDFIIGSVHNLSDNFDMGLCDYNKISIEEIYSDYVAALIEMAKVSDFDSMGHITYPVRYAFAQIGKYPDWTPFKEQIECLYKELIKRDKGIEINCSGCQKVLKRTMPDLELAILYKECGGKILTIGCDSHSKEHVGLGINYGLNLAKQAGFSEITTYTQRKPTFVKI</sequence>